<keyword evidence="1" id="KW-0472">Membrane</keyword>
<keyword evidence="3" id="KW-1185">Reference proteome</keyword>
<keyword evidence="1" id="KW-0812">Transmembrane</keyword>
<sequence length="85" mass="8651">MVGLVVGFGEFAGVLVFGLVLGLAFGFAVGSADGVIKWAEQPASSTLATTPLTSWKADRALTLLRVITLALAVGLTPGPRHSGVE</sequence>
<protein>
    <submittedName>
        <fullName evidence="2">Uncharacterized protein</fullName>
    </submittedName>
</protein>
<proteinExistence type="predicted"/>
<evidence type="ECO:0000256" key="1">
    <source>
        <dbReference type="SAM" id="Phobius"/>
    </source>
</evidence>
<keyword evidence="1" id="KW-1133">Transmembrane helix</keyword>
<name>A0ABT9Q780_9ACTN</name>
<accession>A0ABT9Q780</accession>
<comment type="caution">
    <text evidence="2">The sequence shown here is derived from an EMBL/GenBank/DDBJ whole genome shotgun (WGS) entry which is preliminary data.</text>
</comment>
<dbReference type="EMBL" id="JAUSQU010000001">
    <property type="protein sequence ID" value="MDP9842255.1"/>
    <property type="molecule type" value="Genomic_DNA"/>
</dbReference>
<organism evidence="2 3">
    <name type="scientific">Streptosporangium lutulentum</name>
    <dbReference type="NCBI Taxonomy" id="1461250"/>
    <lineage>
        <taxon>Bacteria</taxon>
        <taxon>Bacillati</taxon>
        <taxon>Actinomycetota</taxon>
        <taxon>Actinomycetes</taxon>
        <taxon>Streptosporangiales</taxon>
        <taxon>Streptosporangiaceae</taxon>
        <taxon>Streptosporangium</taxon>
    </lineage>
</organism>
<evidence type="ECO:0000313" key="3">
    <source>
        <dbReference type="Proteomes" id="UP001225356"/>
    </source>
</evidence>
<dbReference type="RefSeq" id="WP_307556195.1">
    <property type="nucleotide sequence ID" value="NZ_JAUSQU010000001.1"/>
</dbReference>
<reference evidence="2 3" key="1">
    <citation type="submission" date="2023-07" db="EMBL/GenBank/DDBJ databases">
        <title>Sequencing the genomes of 1000 actinobacteria strains.</title>
        <authorList>
            <person name="Klenk H.-P."/>
        </authorList>
    </citation>
    <scope>NUCLEOTIDE SEQUENCE [LARGE SCALE GENOMIC DNA]</scope>
    <source>
        <strain evidence="2 3">DSM 46740</strain>
    </source>
</reference>
<dbReference type="Proteomes" id="UP001225356">
    <property type="component" value="Unassembled WGS sequence"/>
</dbReference>
<gene>
    <name evidence="2" type="ORF">J2853_001466</name>
</gene>
<evidence type="ECO:0000313" key="2">
    <source>
        <dbReference type="EMBL" id="MDP9842255.1"/>
    </source>
</evidence>
<feature type="transmembrane region" description="Helical" evidence="1">
    <location>
        <begin position="6"/>
        <end position="29"/>
    </location>
</feature>